<accession>A0A1C4AHB0</accession>
<keyword evidence="2" id="KW-0488">Methylation</keyword>
<dbReference type="FunFam" id="1.10.287.950:FF:000001">
    <property type="entry name" value="Methyl-accepting chemotaxis sensory transducer"/>
    <property type="match status" value="1"/>
</dbReference>
<keyword evidence="8" id="KW-0472">Membrane</keyword>
<comment type="similarity">
    <text evidence="5">Belongs to the methyl-accepting chemotaxis (MCP) protein family.</text>
</comment>
<evidence type="ECO:0000256" key="4">
    <source>
        <dbReference type="ARBA" id="ARBA00023224"/>
    </source>
</evidence>
<evidence type="ECO:0000313" key="10">
    <source>
        <dbReference type="EMBL" id="SCB93879.1"/>
    </source>
</evidence>
<feature type="region of interest" description="Disordered" evidence="7">
    <location>
        <begin position="518"/>
        <end position="541"/>
    </location>
</feature>
<gene>
    <name evidence="10" type="ORF">GA0061071_10350</name>
</gene>
<evidence type="ECO:0000256" key="1">
    <source>
        <dbReference type="ARBA" id="ARBA00004429"/>
    </source>
</evidence>
<feature type="transmembrane region" description="Helical" evidence="8">
    <location>
        <begin position="6"/>
        <end position="30"/>
    </location>
</feature>
<dbReference type="GO" id="GO:0004888">
    <property type="term" value="F:transmembrane signaling receptor activity"/>
    <property type="evidence" value="ECO:0007669"/>
    <property type="project" value="TreeGrafter"/>
</dbReference>
<dbReference type="InterPro" id="IPR047347">
    <property type="entry name" value="YvaQ-like_sensor"/>
</dbReference>
<dbReference type="Pfam" id="PF12729">
    <property type="entry name" value="4HB_MCP_1"/>
    <property type="match status" value="1"/>
</dbReference>
<dbReference type="EMBL" id="FMAY01000003">
    <property type="protein sequence ID" value="SCB93879.1"/>
    <property type="molecule type" value="Genomic_DNA"/>
</dbReference>
<proteinExistence type="inferred from homology"/>
<evidence type="ECO:0000256" key="2">
    <source>
        <dbReference type="ARBA" id="ARBA00022481"/>
    </source>
</evidence>
<dbReference type="GO" id="GO:0005886">
    <property type="term" value="C:plasma membrane"/>
    <property type="evidence" value="ECO:0007669"/>
    <property type="project" value="UniProtKB-SubCell"/>
</dbReference>
<dbReference type="SMART" id="SM00283">
    <property type="entry name" value="MA"/>
    <property type="match status" value="1"/>
</dbReference>
<evidence type="ECO:0000313" key="11">
    <source>
        <dbReference type="Proteomes" id="UP000198975"/>
    </source>
</evidence>
<evidence type="ECO:0000256" key="7">
    <source>
        <dbReference type="SAM" id="MobiDB-lite"/>
    </source>
</evidence>
<reference evidence="11" key="1">
    <citation type="submission" date="2016-08" db="EMBL/GenBank/DDBJ databases">
        <authorList>
            <person name="Varghese N."/>
            <person name="Submissions Spin"/>
        </authorList>
    </citation>
    <scope>NUCLEOTIDE SEQUENCE [LARGE SCALE GENOMIC DNA]</scope>
    <source>
        <strain evidence="11">REICA_082</strain>
    </source>
</reference>
<keyword evidence="3" id="KW-0145">Chemotaxis</keyword>
<keyword evidence="8" id="KW-1133">Transmembrane helix</keyword>
<evidence type="ECO:0000256" key="6">
    <source>
        <dbReference type="PROSITE-ProRule" id="PRU00284"/>
    </source>
</evidence>
<feature type="compositionally biased region" description="Polar residues" evidence="7">
    <location>
        <begin position="522"/>
        <end position="533"/>
    </location>
</feature>
<evidence type="ECO:0000256" key="5">
    <source>
        <dbReference type="ARBA" id="ARBA00029447"/>
    </source>
</evidence>
<evidence type="ECO:0000256" key="8">
    <source>
        <dbReference type="SAM" id="Phobius"/>
    </source>
</evidence>
<name>A0A1C4AHB0_9ENTR</name>
<dbReference type="GO" id="GO:0006935">
    <property type="term" value="P:chemotaxis"/>
    <property type="evidence" value="ECO:0007669"/>
    <property type="project" value="UniProtKB-KW"/>
</dbReference>
<comment type="subcellular location">
    <subcellularLocation>
        <location evidence="1">Cell inner membrane</location>
        <topology evidence="1">Multi-pass membrane protein</topology>
    </subcellularLocation>
</comment>
<keyword evidence="4 6" id="KW-0807">Transducer</keyword>
<dbReference type="CDD" id="cd11386">
    <property type="entry name" value="MCP_signal"/>
    <property type="match status" value="1"/>
</dbReference>
<dbReference type="PANTHER" id="PTHR43531">
    <property type="entry name" value="PROTEIN ICFG"/>
    <property type="match status" value="1"/>
</dbReference>
<dbReference type="CDD" id="cd19411">
    <property type="entry name" value="MCP2201-like_sensor"/>
    <property type="match status" value="1"/>
</dbReference>
<organism evidence="10 11">
    <name type="scientific">Kosakonia oryzendophytica</name>
    <dbReference type="NCBI Taxonomy" id="1005665"/>
    <lineage>
        <taxon>Bacteria</taxon>
        <taxon>Pseudomonadati</taxon>
        <taxon>Pseudomonadota</taxon>
        <taxon>Gammaproteobacteria</taxon>
        <taxon>Enterobacterales</taxon>
        <taxon>Enterobacteriaceae</taxon>
        <taxon>Kosakonia</taxon>
    </lineage>
</organism>
<dbReference type="AlphaFoldDB" id="A0A1C4AHB0"/>
<dbReference type="PANTHER" id="PTHR43531:SF14">
    <property type="entry name" value="METHYL-ACCEPTING CHEMOTAXIS PROTEIN I-RELATED"/>
    <property type="match status" value="1"/>
</dbReference>
<dbReference type="Pfam" id="PF00015">
    <property type="entry name" value="MCPsignal"/>
    <property type="match status" value="1"/>
</dbReference>
<evidence type="ECO:0000256" key="3">
    <source>
        <dbReference type="ARBA" id="ARBA00022500"/>
    </source>
</evidence>
<keyword evidence="11" id="KW-1185">Reference proteome</keyword>
<dbReference type="Gene3D" id="1.10.287.950">
    <property type="entry name" value="Methyl-accepting chemotaxis protein"/>
    <property type="match status" value="1"/>
</dbReference>
<dbReference type="GO" id="GO:0007165">
    <property type="term" value="P:signal transduction"/>
    <property type="evidence" value="ECO:0007669"/>
    <property type="project" value="UniProtKB-KW"/>
</dbReference>
<dbReference type="InterPro" id="IPR051310">
    <property type="entry name" value="MCP_chemotaxis"/>
</dbReference>
<evidence type="ECO:0000259" key="9">
    <source>
        <dbReference type="PROSITE" id="PS50111"/>
    </source>
</evidence>
<dbReference type="OrthoDB" id="9763018at2"/>
<protein>
    <submittedName>
        <fullName evidence="10">Methyl-accepting chemotaxis protein</fullName>
    </submittedName>
</protein>
<dbReference type="InterPro" id="IPR024478">
    <property type="entry name" value="HlyB_4HB_MCP"/>
</dbReference>
<feature type="transmembrane region" description="Helical" evidence="8">
    <location>
        <begin position="192"/>
        <end position="211"/>
    </location>
</feature>
<dbReference type="Proteomes" id="UP000198975">
    <property type="component" value="Unassembled WGS sequence"/>
</dbReference>
<feature type="domain" description="Methyl-accepting transducer" evidence="9">
    <location>
        <begin position="273"/>
        <end position="502"/>
    </location>
</feature>
<keyword evidence="8" id="KW-0812">Transmembrane</keyword>
<dbReference type="PROSITE" id="PS50111">
    <property type="entry name" value="CHEMOTAXIS_TRANSDUC_2"/>
    <property type="match status" value="1"/>
</dbReference>
<sequence length="541" mass="57775">MPTMKPISLGALLGTGFAAIIIISFLVAFFGRSALLNTSQHIQYYEKYHLTNLLAMQELKDTLNNATKATFIMVFQDDADKQDVEEKVTAASIMRIEALVAQLQQTIQGGELQQRLEKVKQRQTEYVALVRQTVSMAKNGQMLDSQSMAVDKLQPAQARLFDEISAMIARQQASTTSSATATTSSARTSGDLLLVCAAIAALLGVAIAWFATRYIKRQLGGEPAYALRVVRDIAEGNLATRVTLAPGDSRSLLAGMEAMRQSLSRIVTEVRESSELISNGASGVALGSADLSQRTEQQAASLQQTAASMEQIGQTIRQNADTVRSTNQQATAASAIAAKGGEAITDIVHTMEEISDSARKISEIIAVIDGITFQTNILALNAAVEAARAGEHGRGFAVVAGEVRSLAQRSATAAKEINGLIQASLERVDNGSALVNNAGETIGELVRQSYQVAEMINQIGTTTQEQELGVGQVNDAIAQLDKVTQQNAALVGASTMAVDNLRDQSQHLVALMSVFRTDQRGTDNTPPRNQPTRLVSALADA</sequence>
<dbReference type="InterPro" id="IPR004089">
    <property type="entry name" value="MCPsignal_dom"/>
</dbReference>
<dbReference type="SUPFAM" id="SSF58104">
    <property type="entry name" value="Methyl-accepting chemotaxis protein (MCP) signaling domain"/>
    <property type="match status" value="1"/>
</dbReference>